<proteinExistence type="predicted"/>
<keyword evidence="3" id="KW-1185">Reference proteome</keyword>
<gene>
    <name evidence="2" type="ORF">BIY29_08520</name>
</gene>
<protein>
    <submittedName>
        <fullName evidence="2">Uncharacterized protein</fullName>
    </submittedName>
</protein>
<feature type="transmembrane region" description="Helical" evidence="1">
    <location>
        <begin position="21"/>
        <end position="43"/>
    </location>
</feature>
<comment type="caution">
    <text evidence="2">The sequence shown here is derived from an EMBL/GenBank/DDBJ whole genome shotgun (WGS) entry which is preliminary data.</text>
</comment>
<dbReference type="RefSeq" id="WP_121574764.1">
    <property type="nucleotide sequence ID" value="NZ_MJLZ01000015.1"/>
</dbReference>
<evidence type="ECO:0000313" key="2">
    <source>
        <dbReference type="EMBL" id="RLM24751.1"/>
    </source>
</evidence>
<evidence type="ECO:0000313" key="3">
    <source>
        <dbReference type="Proteomes" id="UP000285648"/>
    </source>
</evidence>
<sequence length="155" mass="17817">MKISINYWYVWLLTKEFGAMFYRILIVWPSLIIGSLLFLFFVIGSLTGGLERFYSDVLSSEAEAYQTAPPGYMSKQHCMELTAEMTVSNCVNKPIPLSEVVHQDLKDVNSFYYFFVLIATCIEGVYRLWLNHKMRKGVYGYGHSGAISAKQRLDK</sequence>
<dbReference type="EMBL" id="MJLZ01000015">
    <property type="protein sequence ID" value="RLM24751.1"/>
    <property type="molecule type" value="Genomic_DNA"/>
</dbReference>
<evidence type="ECO:0000256" key="1">
    <source>
        <dbReference type="SAM" id="Phobius"/>
    </source>
</evidence>
<keyword evidence="1" id="KW-0812">Transmembrane</keyword>
<reference evidence="2 3" key="1">
    <citation type="submission" date="2016-09" db="EMBL/GenBank/DDBJ databases">
        <authorList>
            <person name="Doonan J."/>
            <person name="Pachebat J.A."/>
            <person name="Golyshin P.N."/>
            <person name="Denman S."/>
            <person name="Mcdonald J.E."/>
        </authorList>
    </citation>
    <scope>NUCLEOTIDE SEQUENCE [LARGE SCALE GENOMIC DNA]</scope>
    <source>
        <strain evidence="2 3">NCPPB 3934</strain>
    </source>
</reference>
<name>A0A421DPD5_9GAMM</name>
<accession>A0A421DPD5</accession>
<organism evidence="2 3">
    <name type="scientific">Brenneria alni</name>
    <dbReference type="NCBI Taxonomy" id="71656"/>
    <lineage>
        <taxon>Bacteria</taxon>
        <taxon>Pseudomonadati</taxon>
        <taxon>Pseudomonadota</taxon>
        <taxon>Gammaproteobacteria</taxon>
        <taxon>Enterobacterales</taxon>
        <taxon>Pectobacteriaceae</taxon>
        <taxon>Brenneria</taxon>
    </lineage>
</organism>
<feature type="transmembrane region" description="Helical" evidence="1">
    <location>
        <begin position="111"/>
        <end position="129"/>
    </location>
</feature>
<dbReference type="Proteomes" id="UP000285648">
    <property type="component" value="Unassembled WGS sequence"/>
</dbReference>
<dbReference type="OrthoDB" id="6431992at2"/>
<dbReference type="AlphaFoldDB" id="A0A421DPD5"/>
<keyword evidence="1" id="KW-0472">Membrane</keyword>
<keyword evidence="1" id="KW-1133">Transmembrane helix</keyword>